<reference evidence="1 2" key="2">
    <citation type="journal article" date="2011" name="J. Bacteriol.">
        <title>Genomes of three methylotrophs from a single niche uncover genetic and metabolic divergence of Methylophilaceae.</title>
        <authorList>
            <person name="Lapidus A."/>
            <person name="Clum A."/>
            <person name="Labutti K."/>
            <person name="Kaluzhnaya M.G."/>
            <person name="Lim S."/>
            <person name="Beck D.A."/>
            <person name="Glavina Del Rio T."/>
            <person name="Nolan M."/>
            <person name="Mavromatis K."/>
            <person name="Huntemann M."/>
            <person name="Lucas S."/>
            <person name="Lidstrom M.E."/>
            <person name="Ivanova N."/>
            <person name="Chistoserdova L."/>
        </authorList>
    </citation>
    <scope>NUCLEOTIDE SEQUENCE [LARGE SCALE GENOMIC DNA]</scope>
    <source>
        <strain evidence="1 2">SIP3-4</strain>
    </source>
</reference>
<dbReference type="HOGENOM" id="CLU_2206928_0_0_4"/>
<dbReference type="RefSeq" id="WP_013443014.1">
    <property type="nucleotide sequence ID" value="NC_012969.1"/>
</dbReference>
<dbReference type="AlphaFoldDB" id="C6X9Z2"/>
<evidence type="ECO:0000313" key="1">
    <source>
        <dbReference type="EMBL" id="ACT51533.1"/>
    </source>
</evidence>
<proteinExistence type="predicted"/>
<evidence type="ECO:0000313" key="2">
    <source>
        <dbReference type="Proteomes" id="UP000002743"/>
    </source>
</evidence>
<dbReference type="STRING" id="582744.Msip34_2291"/>
<dbReference type="KEGG" id="mei:Msip34_2291"/>
<keyword evidence="2" id="KW-1185">Reference proteome</keyword>
<organism evidence="1 2">
    <name type="scientific">Methylovorus glucosotrophus (strain SIP3-4)</name>
    <dbReference type="NCBI Taxonomy" id="582744"/>
    <lineage>
        <taxon>Bacteria</taxon>
        <taxon>Pseudomonadati</taxon>
        <taxon>Pseudomonadota</taxon>
        <taxon>Betaproteobacteria</taxon>
        <taxon>Nitrosomonadales</taxon>
        <taxon>Methylophilaceae</taxon>
        <taxon>Methylovorus</taxon>
    </lineage>
</organism>
<accession>C6X9Z2</accession>
<dbReference type="Proteomes" id="UP000002743">
    <property type="component" value="Chromosome"/>
</dbReference>
<gene>
    <name evidence="1" type="ordered locus">Msip34_2291</name>
</gene>
<name>C6X9Z2_METGS</name>
<protein>
    <submittedName>
        <fullName evidence="1">Uncharacterized protein</fullName>
    </submittedName>
</protein>
<dbReference type="EMBL" id="CP001674">
    <property type="protein sequence ID" value="ACT51533.1"/>
    <property type="molecule type" value="Genomic_DNA"/>
</dbReference>
<sequence>MRIEPQSRQAAILHLEDGRQLALRVESHALVFAWAGQVIIRLHFRTLRSANSPEETPLFSLESAEASPEWKAQLAPWLAPALALFSQYHGGRVIIAKSLAIDLDLPA</sequence>
<reference evidence="2" key="1">
    <citation type="submission" date="2009-07" db="EMBL/GenBank/DDBJ databases">
        <title>Complete sequence of chromosome of Methylovorus sp. SIP3-4.</title>
        <authorList>
            <person name="Lucas S."/>
            <person name="Copeland A."/>
            <person name="Lapidus A."/>
            <person name="Glavina del Rio T."/>
            <person name="Tice H."/>
            <person name="Bruce D."/>
            <person name="Goodwin L."/>
            <person name="Pitluck S."/>
            <person name="Clum A."/>
            <person name="Larimer F."/>
            <person name="Land M."/>
            <person name="Hauser L."/>
            <person name="Kyrpides N."/>
            <person name="Mikhailova N."/>
            <person name="Kayluzhnaya M."/>
            <person name="Chistoserdova L."/>
        </authorList>
    </citation>
    <scope>NUCLEOTIDE SEQUENCE [LARGE SCALE GENOMIC DNA]</scope>
    <source>
        <strain evidence="2">SIP3-4</strain>
    </source>
</reference>